<protein>
    <recommendedName>
        <fullName evidence="2">PCI domain-containing protein</fullName>
    </recommendedName>
</protein>
<name>M5GFA5_DACPD</name>
<dbReference type="GO" id="GO:0003723">
    <property type="term" value="F:RNA binding"/>
    <property type="evidence" value="ECO:0007669"/>
    <property type="project" value="InterPro"/>
</dbReference>
<dbReference type="SMART" id="SM00753">
    <property type="entry name" value="PAM"/>
    <property type="match status" value="1"/>
</dbReference>
<dbReference type="InterPro" id="IPR036388">
    <property type="entry name" value="WH-like_DNA-bd_sf"/>
</dbReference>
<keyword evidence="4" id="KW-1185">Reference proteome</keyword>
<evidence type="ECO:0000313" key="3">
    <source>
        <dbReference type="EMBL" id="EJU06097.1"/>
    </source>
</evidence>
<dbReference type="InterPro" id="IPR045114">
    <property type="entry name" value="Csn12-like"/>
</dbReference>
<sequence length="419" mass="48016">MKFTTYLSLLATAASQQDTTGLIQLLRMDTNESKELIRDVVNPSRSALLGFKGTCEAPWDEIAITHLQVITKVAAREHVNAYKEQAKMISEMLRWFQSQTSWFLEVLYRVLDDLRELAARADEEIIEKGDPSKQADSLEDAARVIGNCFSACMTDRLNQPDVSRKKGVYYIAGLAVKCYFRINKTNLAKNIIRAIDANADTLPAFETYPRSHQVTWRYYLALLDFLQEEYDKAERGFVFVFYNCPKRAKRNKELALTYLIPIRLLKGILPSRRLLNRFPKLQELYKPFTSAIRKGDIEAFDTRLALAELRLVEAGVYLTVERAREVCLSRLFRKIWIALSSPEPVSRIPISSFRTALKISGLDISQEEVECLLANMIYKSYIRGYLSHGHGLLILSKVAPFPSLLIRTDPEPFEKMTKH</sequence>
<dbReference type="OrthoDB" id="10252687at2759"/>
<dbReference type="GO" id="GO:0000973">
    <property type="term" value="P:post-transcriptional tethering of RNA polymerase II gene DNA at nuclear periphery"/>
    <property type="evidence" value="ECO:0007669"/>
    <property type="project" value="TreeGrafter"/>
</dbReference>
<dbReference type="GO" id="GO:0003690">
    <property type="term" value="F:double-stranded DNA binding"/>
    <property type="evidence" value="ECO:0007669"/>
    <property type="project" value="InterPro"/>
</dbReference>
<feature type="domain" description="PCI" evidence="2">
    <location>
        <begin position="214"/>
        <end position="400"/>
    </location>
</feature>
<gene>
    <name evidence="3" type="ORF">DACRYDRAFT_19402</name>
</gene>
<evidence type="ECO:0000256" key="1">
    <source>
        <dbReference type="ARBA" id="ARBA00025771"/>
    </source>
</evidence>
<dbReference type="GO" id="GO:0016973">
    <property type="term" value="P:poly(A)+ mRNA export from nucleus"/>
    <property type="evidence" value="ECO:0007669"/>
    <property type="project" value="TreeGrafter"/>
</dbReference>
<dbReference type="PANTHER" id="PTHR12732">
    <property type="entry name" value="UNCHARACTERIZED PROTEASOME COMPONENT REGION PCI-CONTAINING"/>
    <property type="match status" value="1"/>
</dbReference>
<dbReference type="Proteomes" id="UP000030653">
    <property type="component" value="Unassembled WGS sequence"/>
</dbReference>
<evidence type="ECO:0000313" key="4">
    <source>
        <dbReference type="Proteomes" id="UP000030653"/>
    </source>
</evidence>
<proteinExistence type="inferred from homology"/>
<evidence type="ECO:0000259" key="2">
    <source>
        <dbReference type="PROSITE" id="PS50250"/>
    </source>
</evidence>
<dbReference type="STRING" id="1858805.M5GFA5"/>
<dbReference type="Pfam" id="PF01399">
    <property type="entry name" value="PCI"/>
    <property type="match status" value="1"/>
</dbReference>
<accession>M5GFA5</accession>
<dbReference type="HOGENOM" id="CLU_031567_2_1_1"/>
<dbReference type="InterPro" id="IPR000717">
    <property type="entry name" value="PCI_dom"/>
</dbReference>
<reference evidence="3 4" key="1">
    <citation type="journal article" date="2012" name="Science">
        <title>The Paleozoic origin of enzymatic lignin decomposition reconstructed from 31 fungal genomes.</title>
        <authorList>
            <person name="Floudas D."/>
            <person name="Binder M."/>
            <person name="Riley R."/>
            <person name="Barry K."/>
            <person name="Blanchette R.A."/>
            <person name="Henrissat B."/>
            <person name="Martinez A.T."/>
            <person name="Otillar R."/>
            <person name="Spatafora J.W."/>
            <person name="Yadav J.S."/>
            <person name="Aerts A."/>
            <person name="Benoit I."/>
            <person name="Boyd A."/>
            <person name="Carlson A."/>
            <person name="Copeland A."/>
            <person name="Coutinho P.M."/>
            <person name="de Vries R.P."/>
            <person name="Ferreira P."/>
            <person name="Findley K."/>
            <person name="Foster B."/>
            <person name="Gaskell J."/>
            <person name="Glotzer D."/>
            <person name="Gorecki P."/>
            <person name="Heitman J."/>
            <person name="Hesse C."/>
            <person name="Hori C."/>
            <person name="Igarashi K."/>
            <person name="Jurgens J.A."/>
            <person name="Kallen N."/>
            <person name="Kersten P."/>
            <person name="Kohler A."/>
            <person name="Kuees U."/>
            <person name="Kumar T.K.A."/>
            <person name="Kuo A."/>
            <person name="LaButti K."/>
            <person name="Larrondo L.F."/>
            <person name="Lindquist E."/>
            <person name="Ling A."/>
            <person name="Lombard V."/>
            <person name="Lucas S."/>
            <person name="Lundell T."/>
            <person name="Martin R."/>
            <person name="McLaughlin D.J."/>
            <person name="Morgenstern I."/>
            <person name="Morin E."/>
            <person name="Murat C."/>
            <person name="Nagy L.G."/>
            <person name="Nolan M."/>
            <person name="Ohm R.A."/>
            <person name="Patyshakuliyeva A."/>
            <person name="Rokas A."/>
            <person name="Ruiz-Duenas F.J."/>
            <person name="Sabat G."/>
            <person name="Salamov A."/>
            <person name="Samejima M."/>
            <person name="Schmutz J."/>
            <person name="Slot J.C."/>
            <person name="St John F."/>
            <person name="Stenlid J."/>
            <person name="Sun H."/>
            <person name="Sun S."/>
            <person name="Syed K."/>
            <person name="Tsang A."/>
            <person name="Wiebenga A."/>
            <person name="Young D."/>
            <person name="Pisabarro A."/>
            <person name="Eastwood D.C."/>
            <person name="Martin F."/>
            <person name="Cullen D."/>
            <person name="Grigoriev I.V."/>
            <person name="Hibbett D.S."/>
        </authorList>
    </citation>
    <scope>NUCLEOTIDE SEQUENCE [LARGE SCALE GENOMIC DNA]</scope>
    <source>
        <strain evidence="3 4">DJM-731 SS1</strain>
    </source>
</reference>
<dbReference type="EMBL" id="JH795855">
    <property type="protein sequence ID" value="EJU06097.1"/>
    <property type="molecule type" value="Genomic_DNA"/>
</dbReference>
<dbReference type="GO" id="GO:0070390">
    <property type="term" value="C:transcription export complex 2"/>
    <property type="evidence" value="ECO:0007669"/>
    <property type="project" value="TreeGrafter"/>
</dbReference>
<dbReference type="GeneID" id="63686554"/>
<dbReference type="RefSeq" id="XP_040632991.1">
    <property type="nucleotide sequence ID" value="XM_040771492.1"/>
</dbReference>
<dbReference type="PROSITE" id="PS50250">
    <property type="entry name" value="PCI"/>
    <property type="match status" value="1"/>
</dbReference>
<dbReference type="PANTHER" id="PTHR12732:SF0">
    <property type="entry name" value="PCI DOMAIN-CONTAINING PROTEIN 2"/>
    <property type="match status" value="1"/>
</dbReference>
<dbReference type="AlphaFoldDB" id="M5GFA5"/>
<dbReference type="OMA" id="INRMFTL"/>
<comment type="similarity">
    <text evidence="1">Belongs to the CSN12 family.</text>
</comment>
<dbReference type="Gene3D" id="1.10.10.10">
    <property type="entry name" value="Winged helix-like DNA-binding domain superfamily/Winged helix DNA-binding domain"/>
    <property type="match status" value="1"/>
</dbReference>
<organism evidence="3 4">
    <name type="scientific">Dacryopinax primogenitus (strain DJM 731)</name>
    <name type="common">Brown rot fungus</name>
    <dbReference type="NCBI Taxonomy" id="1858805"/>
    <lineage>
        <taxon>Eukaryota</taxon>
        <taxon>Fungi</taxon>
        <taxon>Dikarya</taxon>
        <taxon>Basidiomycota</taxon>
        <taxon>Agaricomycotina</taxon>
        <taxon>Dacrymycetes</taxon>
        <taxon>Dacrymycetales</taxon>
        <taxon>Dacrymycetaceae</taxon>
        <taxon>Dacryopinax</taxon>
    </lineage>
</organism>
<dbReference type="GO" id="GO:0006368">
    <property type="term" value="P:transcription elongation by RNA polymerase II"/>
    <property type="evidence" value="ECO:0007669"/>
    <property type="project" value="TreeGrafter"/>
</dbReference>